<dbReference type="STRING" id="1122149.FD44_GL001089"/>
<comment type="caution">
    <text evidence="1">The sequence shown here is derived from an EMBL/GenBank/DDBJ whole genome shotgun (WGS) entry which is preliminary data.</text>
</comment>
<accession>A0A4R5NFR2</accession>
<dbReference type="Proteomes" id="UP000294854">
    <property type="component" value="Unassembled WGS sequence"/>
</dbReference>
<evidence type="ECO:0008006" key="3">
    <source>
        <dbReference type="Google" id="ProtNLM"/>
    </source>
</evidence>
<evidence type="ECO:0000313" key="2">
    <source>
        <dbReference type="Proteomes" id="UP000294854"/>
    </source>
</evidence>
<proteinExistence type="predicted"/>
<keyword evidence="2" id="KW-1185">Reference proteome</keyword>
<reference evidence="1 2" key="1">
    <citation type="journal article" date="2019" name="Appl. Microbiol. Biotechnol.">
        <title>Uncovering carbohydrate metabolism through a genotype-phenotype association study of 56 lactic acid bacteria genomes.</title>
        <authorList>
            <person name="Buron-Moles G."/>
            <person name="Chailyan A."/>
            <person name="Dolejs I."/>
            <person name="Forster J."/>
            <person name="Miks M.H."/>
        </authorList>
    </citation>
    <scope>NUCLEOTIDE SEQUENCE [LARGE SCALE GENOMIC DNA]</scope>
    <source>
        <strain evidence="1 2">ATCC 49373</strain>
    </source>
</reference>
<dbReference type="EMBL" id="PUFO01000094">
    <property type="protein sequence ID" value="TDG72944.1"/>
    <property type="molecule type" value="Genomic_DNA"/>
</dbReference>
<gene>
    <name evidence="1" type="ORF">C5L31_000269</name>
</gene>
<dbReference type="OrthoDB" id="2246554at2"/>
<organism evidence="1 2">
    <name type="scientific">Secundilactobacillus malefermentans</name>
    <dbReference type="NCBI Taxonomy" id="176292"/>
    <lineage>
        <taxon>Bacteria</taxon>
        <taxon>Bacillati</taxon>
        <taxon>Bacillota</taxon>
        <taxon>Bacilli</taxon>
        <taxon>Lactobacillales</taxon>
        <taxon>Lactobacillaceae</taxon>
        <taxon>Secundilactobacillus</taxon>
    </lineage>
</organism>
<name>A0A4R5NFR2_9LACO</name>
<dbReference type="InterPro" id="IPR059218">
    <property type="entry name" value="LBP_cg2779-like"/>
</dbReference>
<dbReference type="NCBIfam" id="NF040507">
    <property type="entry name" value="LBP_cg2779_fam"/>
    <property type="match status" value="1"/>
</dbReference>
<evidence type="ECO:0000313" key="1">
    <source>
        <dbReference type="EMBL" id="TDG72944.1"/>
    </source>
</evidence>
<dbReference type="RefSeq" id="WP_010619430.1">
    <property type="nucleotide sequence ID" value="NZ_CP042371.1"/>
</dbReference>
<protein>
    <recommendedName>
        <fullName evidence="3">HTH cro/C1-type domain-containing protein</fullName>
    </recommendedName>
</protein>
<sequence length="63" mass="7432">MEKELNNISEDIVTFQKKHNLTDNELAFNVHITVERLHDIKSMESDPTPEEHAIIKKYFNQHA</sequence>
<dbReference type="AlphaFoldDB" id="A0A4R5NFR2"/>